<dbReference type="EMBL" id="REGN01003785">
    <property type="protein sequence ID" value="RNA20768.1"/>
    <property type="molecule type" value="Genomic_DNA"/>
</dbReference>
<reference evidence="1 2" key="1">
    <citation type="journal article" date="2018" name="Sci. Rep.">
        <title>Genomic signatures of local adaptation to the degree of environmental predictability in rotifers.</title>
        <authorList>
            <person name="Franch-Gras L."/>
            <person name="Hahn C."/>
            <person name="Garcia-Roger E.M."/>
            <person name="Carmona M.J."/>
            <person name="Serra M."/>
            <person name="Gomez A."/>
        </authorList>
    </citation>
    <scope>NUCLEOTIDE SEQUENCE [LARGE SCALE GENOMIC DNA]</scope>
    <source>
        <strain evidence="1">HYR1</strain>
    </source>
</reference>
<comment type="caution">
    <text evidence="1">The sequence shown here is derived from an EMBL/GenBank/DDBJ whole genome shotgun (WGS) entry which is preliminary data.</text>
</comment>
<name>A0A3M7RBX6_BRAPC</name>
<accession>A0A3M7RBX6</accession>
<evidence type="ECO:0000313" key="1">
    <source>
        <dbReference type="EMBL" id="RNA20768.1"/>
    </source>
</evidence>
<sequence>MYKKALVDYLVNTGTGGISGRFPSLEALCLKNLFNYSCRSEFNFLSYNKNQKIKINPEHDFIYDREV</sequence>
<proteinExistence type="predicted"/>
<evidence type="ECO:0000313" key="2">
    <source>
        <dbReference type="Proteomes" id="UP000276133"/>
    </source>
</evidence>
<gene>
    <name evidence="1" type="ORF">BpHYR1_029562</name>
</gene>
<dbReference type="Proteomes" id="UP000276133">
    <property type="component" value="Unassembled WGS sequence"/>
</dbReference>
<organism evidence="1 2">
    <name type="scientific">Brachionus plicatilis</name>
    <name type="common">Marine rotifer</name>
    <name type="synonym">Brachionus muelleri</name>
    <dbReference type="NCBI Taxonomy" id="10195"/>
    <lineage>
        <taxon>Eukaryota</taxon>
        <taxon>Metazoa</taxon>
        <taxon>Spiralia</taxon>
        <taxon>Gnathifera</taxon>
        <taxon>Rotifera</taxon>
        <taxon>Eurotatoria</taxon>
        <taxon>Monogononta</taxon>
        <taxon>Pseudotrocha</taxon>
        <taxon>Ploima</taxon>
        <taxon>Brachionidae</taxon>
        <taxon>Brachionus</taxon>
    </lineage>
</organism>
<dbReference type="AlphaFoldDB" id="A0A3M7RBX6"/>
<keyword evidence="2" id="KW-1185">Reference proteome</keyword>
<protein>
    <submittedName>
        <fullName evidence="1">Uncharacterized protein</fullName>
    </submittedName>
</protein>